<dbReference type="GO" id="GO:0043190">
    <property type="term" value="C:ATP-binding cassette (ABC) transporter complex"/>
    <property type="evidence" value="ECO:0007669"/>
    <property type="project" value="InterPro"/>
</dbReference>
<accession>A0A3N4RTW5</accession>
<comment type="subcellular location">
    <subcellularLocation>
        <location evidence="1">Cell envelope</location>
    </subcellularLocation>
</comment>
<dbReference type="Gene3D" id="3.10.105.10">
    <property type="entry name" value="Dipeptide-binding Protein, Domain 3"/>
    <property type="match status" value="1"/>
</dbReference>
<evidence type="ECO:0000256" key="2">
    <source>
        <dbReference type="ARBA" id="ARBA00005695"/>
    </source>
</evidence>
<gene>
    <name evidence="7" type="ORF">EDD38_0074</name>
</gene>
<keyword evidence="3" id="KW-0813">Transport</keyword>
<dbReference type="PROSITE" id="PS51257">
    <property type="entry name" value="PROKAR_LIPOPROTEIN"/>
    <property type="match status" value="1"/>
</dbReference>
<protein>
    <submittedName>
        <fullName evidence="7">Peptide/nickel transport system substrate-binding protein</fullName>
    </submittedName>
</protein>
<evidence type="ECO:0000256" key="3">
    <source>
        <dbReference type="ARBA" id="ARBA00022448"/>
    </source>
</evidence>
<evidence type="ECO:0000313" key="8">
    <source>
        <dbReference type="Proteomes" id="UP000266906"/>
    </source>
</evidence>
<dbReference type="GO" id="GO:0015833">
    <property type="term" value="P:peptide transport"/>
    <property type="evidence" value="ECO:0007669"/>
    <property type="project" value="TreeGrafter"/>
</dbReference>
<dbReference type="InterPro" id="IPR000914">
    <property type="entry name" value="SBP_5_dom"/>
</dbReference>
<dbReference type="AlphaFoldDB" id="A0A3N4RTW5"/>
<comment type="similarity">
    <text evidence="2">Belongs to the bacterial solute-binding protein 5 family.</text>
</comment>
<dbReference type="InterPro" id="IPR039424">
    <property type="entry name" value="SBP_5"/>
</dbReference>
<feature type="domain" description="Solute-binding protein family 5" evidence="6">
    <location>
        <begin position="84"/>
        <end position="445"/>
    </location>
</feature>
<evidence type="ECO:0000256" key="4">
    <source>
        <dbReference type="ARBA" id="ARBA00022729"/>
    </source>
</evidence>
<dbReference type="Gene3D" id="3.90.76.10">
    <property type="entry name" value="Dipeptide-binding Protein, Domain 1"/>
    <property type="match status" value="1"/>
</dbReference>
<keyword evidence="8" id="KW-1185">Reference proteome</keyword>
<dbReference type="PANTHER" id="PTHR30290:SF10">
    <property type="entry name" value="PERIPLASMIC OLIGOPEPTIDE-BINDING PROTEIN-RELATED"/>
    <property type="match status" value="1"/>
</dbReference>
<evidence type="ECO:0000256" key="1">
    <source>
        <dbReference type="ARBA" id="ARBA00004196"/>
    </source>
</evidence>
<evidence type="ECO:0000256" key="5">
    <source>
        <dbReference type="SAM" id="SignalP"/>
    </source>
</evidence>
<feature type="chain" id="PRO_5038863365" evidence="5">
    <location>
        <begin position="32"/>
        <end position="533"/>
    </location>
</feature>
<dbReference type="PIRSF" id="PIRSF002741">
    <property type="entry name" value="MppA"/>
    <property type="match status" value="1"/>
</dbReference>
<dbReference type="EMBL" id="RKQG01000001">
    <property type="protein sequence ID" value="RPE31837.1"/>
    <property type="molecule type" value="Genomic_DNA"/>
</dbReference>
<feature type="signal peptide" evidence="5">
    <location>
        <begin position="1"/>
        <end position="31"/>
    </location>
</feature>
<dbReference type="GO" id="GO:1904680">
    <property type="term" value="F:peptide transmembrane transporter activity"/>
    <property type="evidence" value="ECO:0007669"/>
    <property type="project" value="TreeGrafter"/>
</dbReference>
<dbReference type="SUPFAM" id="SSF53850">
    <property type="entry name" value="Periplasmic binding protein-like II"/>
    <property type="match status" value="1"/>
</dbReference>
<dbReference type="GO" id="GO:0042597">
    <property type="term" value="C:periplasmic space"/>
    <property type="evidence" value="ECO:0007669"/>
    <property type="project" value="UniProtKB-ARBA"/>
</dbReference>
<dbReference type="RefSeq" id="WP_123816972.1">
    <property type="nucleotide sequence ID" value="NZ_RKQG01000001.1"/>
</dbReference>
<evidence type="ECO:0000259" key="6">
    <source>
        <dbReference type="Pfam" id="PF00496"/>
    </source>
</evidence>
<proteinExistence type="inferred from homology"/>
<dbReference type="Proteomes" id="UP000266906">
    <property type="component" value="Unassembled WGS sequence"/>
</dbReference>
<name>A0A3N4RTW5_9ACTN</name>
<keyword evidence="4 5" id="KW-0732">Signal</keyword>
<organism evidence="7 8">
    <name type="scientific">Kitasatospora cineracea</name>
    <dbReference type="NCBI Taxonomy" id="88074"/>
    <lineage>
        <taxon>Bacteria</taxon>
        <taxon>Bacillati</taxon>
        <taxon>Actinomycetota</taxon>
        <taxon>Actinomycetes</taxon>
        <taxon>Kitasatosporales</taxon>
        <taxon>Streptomycetaceae</taxon>
        <taxon>Kitasatospora</taxon>
    </lineage>
</organism>
<reference evidence="7 8" key="1">
    <citation type="submission" date="2018-11" db="EMBL/GenBank/DDBJ databases">
        <title>Sequencing the genomes of 1000 actinobacteria strains.</title>
        <authorList>
            <person name="Klenk H.-P."/>
        </authorList>
    </citation>
    <scope>NUCLEOTIDE SEQUENCE [LARGE SCALE GENOMIC DNA]</scope>
    <source>
        <strain evidence="7 8">DSM 44781</strain>
    </source>
</reference>
<dbReference type="InterPro" id="IPR030678">
    <property type="entry name" value="Peptide/Ni-bd"/>
</dbReference>
<dbReference type="PANTHER" id="PTHR30290">
    <property type="entry name" value="PERIPLASMIC BINDING COMPONENT OF ABC TRANSPORTER"/>
    <property type="match status" value="1"/>
</dbReference>
<dbReference type="Gene3D" id="3.40.190.10">
    <property type="entry name" value="Periplasmic binding protein-like II"/>
    <property type="match status" value="1"/>
</dbReference>
<dbReference type="CDD" id="cd08512">
    <property type="entry name" value="PBP2_NikA_DppA_OppA_like_7"/>
    <property type="match status" value="1"/>
</dbReference>
<dbReference type="Pfam" id="PF00496">
    <property type="entry name" value="SBP_bac_5"/>
    <property type="match status" value="1"/>
</dbReference>
<sequence length="533" mass="57477">MSLRPARASTCALTLTLSVALVSASACSSSAGSKSASAAVLKVATTADVTTWDPVKSFSTEVFYLANVYEPLLWKNPAGSAEPYRPALATSWESSPDKLTWTFHLRTGVTFHDGEPLTAAAVKASVEAAADHGGASFIWAPLKTVETPDEQTVVMKLSHAAPMDLIASSMYGAWIVSPKALAAAKADPTYFDSGKDGGTGPYTIGEYTSGQRVVLKNYASYWDGWKKDSYTTVVNTITPESVVQQQMLTSGQADLASSLPLENVDQLRNDERFTVSTCKTASDYVGFFNTTRKPLDDVRVRQALSYAIPYEDIITVGAHGFGTQSRGPVPQGVFPYSDSTPQYHQDLAKAKELLAAAGYPGGGGLTLNVTYAAENQAQARFTPLIKDAFAKIGVTANVQALLFNQQWDRAKADPKSAQDIFLLLYWPTYSDAGSDNLSSLFHSSDKPSFNLSYWKDSTYDELLDAAGADTATDNAKAMSEYGQALNRLYDQAPGFFLYDVANPLVVPKTVKGVSCNQDYSSNYFFHDLTRAGA</sequence>
<dbReference type="GO" id="GO:0030313">
    <property type="term" value="C:cell envelope"/>
    <property type="evidence" value="ECO:0007669"/>
    <property type="project" value="UniProtKB-SubCell"/>
</dbReference>
<comment type="caution">
    <text evidence="7">The sequence shown here is derived from an EMBL/GenBank/DDBJ whole genome shotgun (WGS) entry which is preliminary data.</text>
</comment>
<evidence type="ECO:0000313" key="7">
    <source>
        <dbReference type="EMBL" id="RPE31837.1"/>
    </source>
</evidence>